<dbReference type="GO" id="GO:0008047">
    <property type="term" value="F:enzyme activator activity"/>
    <property type="evidence" value="ECO:0007669"/>
    <property type="project" value="InterPro"/>
</dbReference>
<evidence type="ECO:0000313" key="1">
    <source>
        <dbReference type="EMBL" id="RCJ30998.1"/>
    </source>
</evidence>
<dbReference type="CDD" id="cd06066">
    <property type="entry name" value="H2MP_NAD-link-bidir"/>
    <property type="match status" value="1"/>
</dbReference>
<proteinExistence type="predicted"/>
<dbReference type="InterPro" id="IPR000671">
    <property type="entry name" value="Peptidase_A31"/>
</dbReference>
<protein>
    <submittedName>
        <fullName evidence="1">Hydrogenase maturation protease</fullName>
    </submittedName>
</protein>
<dbReference type="EMBL" id="LXQE01000180">
    <property type="protein sequence ID" value="RCJ30998.1"/>
    <property type="molecule type" value="Genomic_DNA"/>
</dbReference>
<dbReference type="NCBIfam" id="TIGR00072">
    <property type="entry name" value="hydrog_prot"/>
    <property type="match status" value="1"/>
</dbReference>
<dbReference type="Gene3D" id="3.40.50.1450">
    <property type="entry name" value="HybD-like"/>
    <property type="match status" value="1"/>
</dbReference>
<sequence length="156" mass="16741">MGYILPEAVAIGYGNELRSDDGIGQRVAKMLQLSNVKSIAVHQLTPELTQALANTDLAVFIDACLASESSQVQVQSLLPNSSNIIAGHTADPRSLLALTLALYGHCPPAWWVTVPGVNFELGENLSPLAEQGIEIAIDKINHLIKTARKELCMKLA</sequence>
<organism evidence="1 2">
    <name type="scientific">Nostoc punctiforme NIES-2108</name>
    <dbReference type="NCBI Taxonomy" id="1356359"/>
    <lineage>
        <taxon>Bacteria</taxon>
        <taxon>Bacillati</taxon>
        <taxon>Cyanobacteriota</taxon>
        <taxon>Cyanophyceae</taxon>
        <taxon>Nostocales</taxon>
        <taxon>Nostocaceae</taxon>
        <taxon>Nostoc</taxon>
    </lineage>
</organism>
<evidence type="ECO:0000313" key="2">
    <source>
        <dbReference type="Proteomes" id="UP000252085"/>
    </source>
</evidence>
<dbReference type="Proteomes" id="UP000252085">
    <property type="component" value="Unassembled WGS sequence"/>
</dbReference>
<dbReference type="PANTHER" id="PTHR30302:SF5">
    <property type="entry name" value="SLR1876 PROTEIN"/>
    <property type="match status" value="1"/>
</dbReference>
<name>A0A367R3F7_NOSPU</name>
<dbReference type="PANTHER" id="PTHR30302">
    <property type="entry name" value="HYDROGENASE 1 MATURATION PROTEASE"/>
    <property type="match status" value="1"/>
</dbReference>
<gene>
    <name evidence="1" type="ORF">A6769_32100</name>
</gene>
<keyword evidence="1" id="KW-0645">Protease</keyword>
<comment type="caution">
    <text evidence="1">The sequence shown here is derived from an EMBL/GenBank/DDBJ whole genome shotgun (WGS) entry which is preliminary data.</text>
</comment>
<dbReference type="GO" id="GO:0016485">
    <property type="term" value="P:protein processing"/>
    <property type="evidence" value="ECO:0007669"/>
    <property type="project" value="TreeGrafter"/>
</dbReference>
<dbReference type="SUPFAM" id="SSF53163">
    <property type="entry name" value="HybD-like"/>
    <property type="match status" value="1"/>
</dbReference>
<reference evidence="1 2" key="1">
    <citation type="submission" date="2016-04" db="EMBL/GenBank/DDBJ databases">
        <authorList>
            <person name="Evans L.H."/>
            <person name="Alamgir A."/>
            <person name="Owens N."/>
            <person name="Weber N.D."/>
            <person name="Virtaneva K."/>
            <person name="Barbian K."/>
            <person name="Babar A."/>
            <person name="Rosenke K."/>
        </authorList>
    </citation>
    <scope>NUCLEOTIDE SEQUENCE [LARGE SCALE GENOMIC DNA]</scope>
    <source>
        <strain evidence="1">NIES-2108</strain>
    </source>
</reference>
<keyword evidence="1" id="KW-0378">Hydrolase</keyword>
<accession>A0A367R3F7</accession>
<dbReference type="InterPro" id="IPR023430">
    <property type="entry name" value="Pept_HybD-like_dom_sf"/>
</dbReference>
<dbReference type="AlphaFoldDB" id="A0A367R3F7"/>
<dbReference type="GO" id="GO:0004175">
    <property type="term" value="F:endopeptidase activity"/>
    <property type="evidence" value="ECO:0007669"/>
    <property type="project" value="TreeGrafter"/>
</dbReference>